<evidence type="ECO:0000256" key="7">
    <source>
        <dbReference type="PROSITE-ProRule" id="PRU00339"/>
    </source>
</evidence>
<dbReference type="SMART" id="SM00220">
    <property type="entry name" value="S_TKc"/>
    <property type="match status" value="1"/>
</dbReference>
<feature type="repeat" description="TPR" evidence="7">
    <location>
        <begin position="520"/>
        <end position="553"/>
    </location>
</feature>
<dbReference type="Pfam" id="PF00069">
    <property type="entry name" value="Pkinase"/>
    <property type="match status" value="1"/>
</dbReference>
<dbReference type="Gene3D" id="1.25.40.10">
    <property type="entry name" value="Tetratricopeptide repeat domain"/>
    <property type="match status" value="2"/>
</dbReference>
<dbReference type="CDD" id="cd14014">
    <property type="entry name" value="STKc_PknB_like"/>
    <property type="match status" value="1"/>
</dbReference>
<dbReference type="InterPro" id="IPR000719">
    <property type="entry name" value="Prot_kinase_dom"/>
</dbReference>
<dbReference type="PANTHER" id="PTHR43289:SF6">
    <property type="entry name" value="SERINE_THREONINE-PROTEIN KINASE NEKL-3"/>
    <property type="match status" value="1"/>
</dbReference>
<dbReference type="InterPro" id="IPR011009">
    <property type="entry name" value="Kinase-like_dom_sf"/>
</dbReference>
<dbReference type="InterPro" id="IPR019734">
    <property type="entry name" value="TPR_rpt"/>
</dbReference>
<dbReference type="PROSITE" id="PS50011">
    <property type="entry name" value="PROTEIN_KINASE_DOM"/>
    <property type="match status" value="1"/>
</dbReference>
<keyword evidence="5 7" id="KW-0802">TPR repeat</keyword>
<proteinExistence type="predicted"/>
<reference evidence="9 10" key="1">
    <citation type="journal article" date="2019" name="Nat. Microbiol.">
        <title>Mediterranean grassland soil C-N compound turnover is dependent on rainfall and depth, and is mediated by genomically divergent microorganisms.</title>
        <authorList>
            <person name="Diamond S."/>
            <person name="Andeer P.F."/>
            <person name="Li Z."/>
            <person name="Crits-Christoph A."/>
            <person name="Burstein D."/>
            <person name="Anantharaman K."/>
            <person name="Lane K.R."/>
            <person name="Thomas B.C."/>
            <person name="Pan C."/>
            <person name="Northen T.R."/>
            <person name="Banfield J.F."/>
        </authorList>
    </citation>
    <scope>NUCLEOTIDE SEQUENCE [LARGE SCALE GENOMIC DNA]</scope>
    <source>
        <strain evidence="9">WS_9</strain>
    </source>
</reference>
<dbReference type="Pfam" id="PF14559">
    <property type="entry name" value="TPR_19"/>
    <property type="match status" value="1"/>
</dbReference>
<evidence type="ECO:0000259" key="8">
    <source>
        <dbReference type="PROSITE" id="PS50011"/>
    </source>
</evidence>
<dbReference type="PROSITE" id="PS50005">
    <property type="entry name" value="TPR"/>
    <property type="match status" value="2"/>
</dbReference>
<dbReference type="InterPro" id="IPR008271">
    <property type="entry name" value="Ser/Thr_kinase_AS"/>
</dbReference>
<dbReference type="PROSITE" id="PS00108">
    <property type="entry name" value="PROTEIN_KINASE_ST"/>
    <property type="match status" value="1"/>
</dbReference>
<name>A0A538TJL3_UNCEI</name>
<evidence type="ECO:0000313" key="9">
    <source>
        <dbReference type="EMBL" id="TMQ63803.1"/>
    </source>
</evidence>
<feature type="repeat" description="TPR" evidence="7">
    <location>
        <begin position="588"/>
        <end position="621"/>
    </location>
</feature>
<keyword evidence="6" id="KW-0067">ATP-binding</keyword>
<dbReference type="EMBL" id="VBOZ01000029">
    <property type="protein sequence ID" value="TMQ63803.1"/>
    <property type="molecule type" value="Genomic_DNA"/>
</dbReference>
<dbReference type="SMART" id="SM00028">
    <property type="entry name" value="TPR"/>
    <property type="match status" value="3"/>
</dbReference>
<dbReference type="SUPFAM" id="SSF48452">
    <property type="entry name" value="TPR-like"/>
    <property type="match status" value="1"/>
</dbReference>
<dbReference type="Gene3D" id="3.40.50.10610">
    <property type="entry name" value="ABC-type transport auxiliary lipoprotein component"/>
    <property type="match status" value="1"/>
</dbReference>
<organism evidence="9 10">
    <name type="scientific">Eiseniibacteriota bacterium</name>
    <dbReference type="NCBI Taxonomy" id="2212470"/>
    <lineage>
        <taxon>Bacteria</taxon>
        <taxon>Candidatus Eiseniibacteriota</taxon>
    </lineage>
</organism>
<dbReference type="GO" id="GO:0004674">
    <property type="term" value="F:protein serine/threonine kinase activity"/>
    <property type="evidence" value="ECO:0007669"/>
    <property type="project" value="TreeGrafter"/>
</dbReference>
<feature type="domain" description="Protein kinase" evidence="8">
    <location>
        <begin position="17"/>
        <end position="276"/>
    </location>
</feature>
<dbReference type="PANTHER" id="PTHR43289">
    <property type="entry name" value="MITOGEN-ACTIVATED PROTEIN KINASE KINASE KINASE 20-RELATED"/>
    <property type="match status" value="1"/>
</dbReference>
<evidence type="ECO:0000256" key="3">
    <source>
        <dbReference type="ARBA" id="ARBA00022741"/>
    </source>
</evidence>
<keyword evidence="2" id="KW-0677">Repeat</keyword>
<accession>A0A538TJL3</accession>
<evidence type="ECO:0000256" key="2">
    <source>
        <dbReference type="ARBA" id="ARBA00022737"/>
    </source>
</evidence>
<comment type="caution">
    <text evidence="9">The sequence shown here is derived from an EMBL/GenBank/DDBJ whole genome shotgun (WGS) entry which is preliminary data.</text>
</comment>
<evidence type="ECO:0000256" key="4">
    <source>
        <dbReference type="ARBA" id="ARBA00022777"/>
    </source>
</evidence>
<dbReference type="SUPFAM" id="SSF56112">
    <property type="entry name" value="Protein kinase-like (PK-like)"/>
    <property type="match status" value="1"/>
</dbReference>
<dbReference type="Proteomes" id="UP000317691">
    <property type="component" value="Unassembled WGS sequence"/>
</dbReference>
<sequence length="748" mass="82589">MTSVILDRLRSALANRYELKRELARGGMGQVFEARDLKHGRSVAIKVLDPELAASIGPARFRAEIETAARLSHPHIVPLFDSGEADGLFYFVMPLIAGESLRQRLSRERQLPVEDALRIAREAADALEYAHGQGLVHRDVKPENILLAGGHALVLDFGIARSRDGGEGGSTRTVTPIGTPAYMSPEQIAGADLDGRCDQYALACVVYEMLAGQPPFTGPTPDIVLSQHRSAAPRSVDTMRPAAPTPVGAALSRALAKAPADRYRTLSDFAAALTTVPTPTGLGRGSARLGGAGRVMLAVLPLENLSADPEQEYFVDGMTDELISHLSRLQPKRLGVIARTSALRYKKTGKSIEEIGRELGVEFVLEGSVRRAGDRIRITTQLIQVSDQSNLWAQTHDRRLADIFELQDEVATTIAKALEMELVPSREASDSSAEVTKSAAYEAYLKGRFHWNKRTPEGIRLGIEWFERAVQADPQFARAYSGLSDVYNIAITYMLLPAEEALPKSERAARRALELDPDLVDAHASLGSVLTHKGEPEEARHVFRRALELDPNYVPALYWGAMNFVTLGDFEGATGTVARADALDPLSVTVKIVQGNIHFYARRYDQALSYFRHIVELEPKLYWPHQRVAICMAAQGRLEEALAELDRHPADLTGSLDLISARAYMLGRLGRLDEARAALEQLEVRSKSEYVSWERFAYAYLGLDDRTSLLKVLERVKVPGVLGRLSLRHESAFDPVRDDPRFEKLLRV</sequence>
<keyword evidence="3" id="KW-0547">Nucleotide-binding</keyword>
<dbReference type="AlphaFoldDB" id="A0A538TJL3"/>
<protein>
    <submittedName>
        <fullName evidence="9">Tetratricopeptide repeat protein</fullName>
    </submittedName>
</protein>
<keyword evidence="1" id="KW-0808">Transferase</keyword>
<dbReference type="Gene3D" id="1.10.510.10">
    <property type="entry name" value="Transferase(Phosphotransferase) domain 1"/>
    <property type="match status" value="1"/>
</dbReference>
<evidence type="ECO:0000256" key="6">
    <source>
        <dbReference type="ARBA" id="ARBA00022840"/>
    </source>
</evidence>
<dbReference type="InterPro" id="IPR013105">
    <property type="entry name" value="TPR_2"/>
</dbReference>
<dbReference type="Pfam" id="PF07719">
    <property type="entry name" value="TPR_2"/>
    <property type="match status" value="1"/>
</dbReference>
<evidence type="ECO:0000256" key="1">
    <source>
        <dbReference type="ARBA" id="ARBA00022679"/>
    </source>
</evidence>
<dbReference type="PROSITE" id="PS50293">
    <property type="entry name" value="TPR_REGION"/>
    <property type="match status" value="1"/>
</dbReference>
<dbReference type="Gene3D" id="3.30.200.20">
    <property type="entry name" value="Phosphorylase Kinase, domain 1"/>
    <property type="match status" value="1"/>
</dbReference>
<keyword evidence="4" id="KW-0418">Kinase</keyword>
<gene>
    <name evidence="9" type="ORF">E6K79_09160</name>
</gene>
<dbReference type="GO" id="GO:0005524">
    <property type="term" value="F:ATP binding"/>
    <property type="evidence" value="ECO:0007669"/>
    <property type="project" value="UniProtKB-KW"/>
</dbReference>
<evidence type="ECO:0000313" key="10">
    <source>
        <dbReference type="Proteomes" id="UP000317691"/>
    </source>
</evidence>
<evidence type="ECO:0000256" key="5">
    <source>
        <dbReference type="ARBA" id="ARBA00022803"/>
    </source>
</evidence>
<dbReference type="InterPro" id="IPR011990">
    <property type="entry name" value="TPR-like_helical_dom_sf"/>
</dbReference>